<evidence type="ECO:0000313" key="3">
    <source>
        <dbReference type="EMBL" id="OLL22405.1"/>
    </source>
</evidence>
<feature type="region of interest" description="Disordered" evidence="1">
    <location>
        <begin position="85"/>
        <end position="146"/>
    </location>
</feature>
<feature type="domain" description="FCP1 homology" evidence="2">
    <location>
        <begin position="160"/>
        <end position="320"/>
    </location>
</feature>
<dbReference type="Proteomes" id="UP000186594">
    <property type="component" value="Unassembled WGS sequence"/>
</dbReference>
<evidence type="ECO:0000259" key="2">
    <source>
        <dbReference type="PROSITE" id="PS50969"/>
    </source>
</evidence>
<dbReference type="GO" id="GO:0140042">
    <property type="term" value="P:lipid droplet formation"/>
    <property type="evidence" value="ECO:0007669"/>
    <property type="project" value="EnsemblFungi"/>
</dbReference>
<sequence length="343" mass="38757">MNALTLLAAKVDQAARRSPAAQTSPLPQLNASLKASRSPISSSFATFSSFARSILAFVLRILLLPLKITARCLYRNVFSRFSLSKPPISDDPRTPSSSDETEGSMASARSVFSISSTRRSPRTRLSSQSHASLKSPNSPDGLETDWLKTIPHPPRPLIPKKMPAKTLVLDLDETLIHSLVKGGSMAGGHMVEVKFDRHAILYFVYKRPFCDQFLKKVAKWYNLVIFTASVQEYADPVIDWLESDRKYFKKRYYRQHCTFKDGFYIKDLGKIHDDLSNIMILDNSPRSYISHEENAIPIEGWISDPSDLDLLCLVPFLHSLRFVTDVRTLLGLRLMGNRDPLRL</sequence>
<dbReference type="Pfam" id="PF03031">
    <property type="entry name" value="NIF"/>
    <property type="match status" value="1"/>
</dbReference>
<gene>
    <name evidence="3" type="ORF">NEOLI_003614</name>
</gene>
<dbReference type="STRING" id="1198029.A0A1U7LIC5"/>
<dbReference type="InterPro" id="IPR023214">
    <property type="entry name" value="HAD_sf"/>
</dbReference>
<dbReference type="GO" id="GO:0005634">
    <property type="term" value="C:nucleus"/>
    <property type="evidence" value="ECO:0007669"/>
    <property type="project" value="EnsemblFungi"/>
</dbReference>
<dbReference type="InterPro" id="IPR036412">
    <property type="entry name" value="HAD-like_sf"/>
</dbReference>
<evidence type="ECO:0000313" key="4">
    <source>
        <dbReference type="Proteomes" id="UP000186594"/>
    </source>
</evidence>
<keyword evidence="4" id="KW-1185">Reference proteome</keyword>
<evidence type="ECO:0000256" key="1">
    <source>
        <dbReference type="SAM" id="MobiDB-lite"/>
    </source>
</evidence>
<dbReference type="GO" id="GO:0004721">
    <property type="term" value="F:phosphoprotein phosphatase activity"/>
    <property type="evidence" value="ECO:0007669"/>
    <property type="project" value="EnsemblFungi"/>
</dbReference>
<organism evidence="3 4">
    <name type="scientific">Neolecta irregularis (strain DAH-3)</name>
    <dbReference type="NCBI Taxonomy" id="1198029"/>
    <lineage>
        <taxon>Eukaryota</taxon>
        <taxon>Fungi</taxon>
        <taxon>Dikarya</taxon>
        <taxon>Ascomycota</taxon>
        <taxon>Taphrinomycotina</taxon>
        <taxon>Neolectales</taxon>
        <taxon>Neolectaceae</taxon>
        <taxon>Neolecta</taxon>
    </lineage>
</organism>
<dbReference type="CDD" id="cd07521">
    <property type="entry name" value="HAD_FCP1-like"/>
    <property type="match status" value="1"/>
</dbReference>
<dbReference type="FunFam" id="3.40.50.1000:FF:000089">
    <property type="entry name" value="NIF domain protein"/>
    <property type="match status" value="1"/>
</dbReference>
<dbReference type="GO" id="GO:0071072">
    <property type="term" value="P:negative regulation of phospholipid biosynthetic process"/>
    <property type="evidence" value="ECO:0007669"/>
    <property type="project" value="EnsemblFungi"/>
</dbReference>
<dbReference type="PROSITE" id="PS50969">
    <property type="entry name" value="FCP1"/>
    <property type="match status" value="1"/>
</dbReference>
<name>A0A1U7LIC5_NEOID</name>
<dbReference type="EMBL" id="LXFE01003363">
    <property type="protein sequence ID" value="OLL22405.1"/>
    <property type="molecule type" value="Genomic_DNA"/>
</dbReference>
<dbReference type="SMART" id="SM00577">
    <property type="entry name" value="CPDc"/>
    <property type="match status" value="1"/>
</dbReference>
<dbReference type="OrthoDB" id="277011at2759"/>
<dbReference type="InterPro" id="IPR004274">
    <property type="entry name" value="FCP1_dom"/>
</dbReference>
<dbReference type="NCBIfam" id="TIGR02251">
    <property type="entry name" value="HIF-SF_euk"/>
    <property type="match status" value="1"/>
</dbReference>
<dbReference type="GO" id="GO:0046889">
    <property type="term" value="P:positive regulation of lipid biosynthetic process"/>
    <property type="evidence" value="ECO:0007669"/>
    <property type="project" value="EnsemblFungi"/>
</dbReference>
<dbReference type="InterPro" id="IPR050365">
    <property type="entry name" value="TIM50"/>
</dbReference>
<proteinExistence type="predicted"/>
<dbReference type="GO" id="GO:0005811">
    <property type="term" value="C:lipid droplet"/>
    <property type="evidence" value="ECO:0007669"/>
    <property type="project" value="EnsemblFungi"/>
</dbReference>
<dbReference type="GO" id="GO:0071595">
    <property type="term" value="C:Nem1-Spo7 phosphatase complex"/>
    <property type="evidence" value="ECO:0007669"/>
    <property type="project" value="EnsemblFungi"/>
</dbReference>
<dbReference type="Gene3D" id="3.40.50.1000">
    <property type="entry name" value="HAD superfamily/HAD-like"/>
    <property type="match status" value="1"/>
</dbReference>
<dbReference type="AlphaFoldDB" id="A0A1U7LIC5"/>
<dbReference type="SUPFAM" id="SSF56784">
    <property type="entry name" value="HAD-like"/>
    <property type="match status" value="1"/>
</dbReference>
<dbReference type="GO" id="GO:0005783">
    <property type="term" value="C:endoplasmic reticulum"/>
    <property type="evidence" value="ECO:0007669"/>
    <property type="project" value="EnsemblFungi"/>
</dbReference>
<reference evidence="3 4" key="1">
    <citation type="submission" date="2016-04" db="EMBL/GenBank/DDBJ databases">
        <title>Evolutionary innovation and constraint leading to complex multicellularity in the Ascomycota.</title>
        <authorList>
            <person name="Cisse O."/>
            <person name="Nguyen A."/>
            <person name="Hewitt D.A."/>
            <person name="Jedd G."/>
            <person name="Stajich J.E."/>
        </authorList>
    </citation>
    <scope>NUCLEOTIDE SEQUENCE [LARGE SCALE GENOMIC DNA]</scope>
    <source>
        <strain evidence="3 4">DAH-3</strain>
    </source>
</reference>
<protein>
    <submittedName>
        <fullName evidence="3">Nuclear envelope morphology protein 1</fullName>
    </submittedName>
</protein>
<feature type="compositionally biased region" description="Low complexity" evidence="1">
    <location>
        <begin position="113"/>
        <end position="129"/>
    </location>
</feature>
<dbReference type="PANTHER" id="PTHR12210">
    <property type="entry name" value="DULLARD PROTEIN PHOSPHATASE"/>
    <property type="match status" value="1"/>
</dbReference>
<comment type="caution">
    <text evidence="3">The sequence shown here is derived from an EMBL/GenBank/DDBJ whole genome shotgun (WGS) entry which is preliminary data.</text>
</comment>
<dbReference type="GO" id="GO:0071763">
    <property type="term" value="P:nuclear membrane organization"/>
    <property type="evidence" value="ECO:0007669"/>
    <property type="project" value="EnsemblFungi"/>
</dbReference>
<dbReference type="InterPro" id="IPR011948">
    <property type="entry name" value="Dullard_phosphatase"/>
</dbReference>
<accession>A0A1U7LIC5</accession>